<evidence type="ECO:0000256" key="1">
    <source>
        <dbReference type="SAM" id="MobiDB-lite"/>
    </source>
</evidence>
<proteinExistence type="predicted"/>
<name>A0A6G1JQQ4_9PLEO</name>
<feature type="region of interest" description="Disordered" evidence="1">
    <location>
        <begin position="46"/>
        <end position="71"/>
    </location>
</feature>
<evidence type="ECO:0000313" key="2">
    <source>
        <dbReference type="EMBL" id="KAF2702964.1"/>
    </source>
</evidence>
<keyword evidence="3" id="KW-1185">Reference proteome</keyword>
<protein>
    <submittedName>
        <fullName evidence="2">Uncharacterized protein</fullName>
    </submittedName>
</protein>
<dbReference type="Proteomes" id="UP000799428">
    <property type="component" value="Unassembled WGS sequence"/>
</dbReference>
<evidence type="ECO:0000313" key="3">
    <source>
        <dbReference type="Proteomes" id="UP000799428"/>
    </source>
</evidence>
<organism evidence="2 3">
    <name type="scientific">Pleomassaria siparia CBS 279.74</name>
    <dbReference type="NCBI Taxonomy" id="1314801"/>
    <lineage>
        <taxon>Eukaryota</taxon>
        <taxon>Fungi</taxon>
        <taxon>Dikarya</taxon>
        <taxon>Ascomycota</taxon>
        <taxon>Pezizomycotina</taxon>
        <taxon>Dothideomycetes</taxon>
        <taxon>Pleosporomycetidae</taxon>
        <taxon>Pleosporales</taxon>
        <taxon>Pleomassariaceae</taxon>
        <taxon>Pleomassaria</taxon>
    </lineage>
</organism>
<dbReference type="AlphaFoldDB" id="A0A6G1JQQ4"/>
<sequence length="93" mass="10115">MAKRIELLFLACMEESAPPPEFAFLENLALLPQTTRPFTLFLSTQDPDSEQRFEEEESNEGQPNAVPRGDLAGIADSLSSTLVGNSLASTPAF</sequence>
<accession>A0A6G1JQQ4</accession>
<gene>
    <name evidence="2" type="ORF">K504DRAFT_508375</name>
</gene>
<dbReference type="EMBL" id="MU005790">
    <property type="protein sequence ID" value="KAF2702964.1"/>
    <property type="molecule type" value="Genomic_DNA"/>
</dbReference>
<reference evidence="2" key="1">
    <citation type="journal article" date="2020" name="Stud. Mycol.">
        <title>101 Dothideomycetes genomes: a test case for predicting lifestyles and emergence of pathogens.</title>
        <authorList>
            <person name="Haridas S."/>
            <person name="Albert R."/>
            <person name="Binder M."/>
            <person name="Bloem J."/>
            <person name="Labutti K."/>
            <person name="Salamov A."/>
            <person name="Andreopoulos B."/>
            <person name="Baker S."/>
            <person name="Barry K."/>
            <person name="Bills G."/>
            <person name="Bluhm B."/>
            <person name="Cannon C."/>
            <person name="Castanera R."/>
            <person name="Culley D."/>
            <person name="Daum C."/>
            <person name="Ezra D."/>
            <person name="Gonzalez J."/>
            <person name="Henrissat B."/>
            <person name="Kuo A."/>
            <person name="Liang C."/>
            <person name="Lipzen A."/>
            <person name="Lutzoni F."/>
            <person name="Magnuson J."/>
            <person name="Mondo S."/>
            <person name="Nolan M."/>
            <person name="Ohm R."/>
            <person name="Pangilinan J."/>
            <person name="Park H.-J."/>
            <person name="Ramirez L."/>
            <person name="Alfaro M."/>
            <person name="Sun H."/>
            <person name="Tritt A."/>
            <person name="Yoshinaga Y."/>
            <person name="Zwiers L.-H."/>
            <person name="Turgeon B."/>
            <person name="Goodwin S."/>
            <person name="Spatafora J."/>
            <person name="Crous P."/>
            <person name="Grigoriev I."/>
        </authorList>
    </citation>
    <scope>NUCLEOTIDE SEQUENCE</scope>
    <source>
        <strain evidence="2">CBS 279.74</strain>
    </source>
</reference>